<name>A0A0N5AUJ7_9BILA</name>
<reference evidence="2" key="1">
    <citation type="submission" date="2017-02" db="UniProtKB">
        <authorList>
            <consortium name="WormBaseParasite"/>
        </authorList>
    </citation>
    <scope>IDENTIFICATION</scope>
</reference>
<proteinExistence type="predicted"/>
<dbReference type="STRING" id="451379.A0A0N5AUJ7"/>
<dbReference type="SUPFAM" id="SSF53335">
    <property type="entry name" value="S-adenosyl-L-methionine-dependent methyltransferases"/>
    <property type="match status" value="1"/>
</dbReference>
<dbReference type="InterPro" id="IPR029063">
    <property type="entry name" value="SAM-dependent_MTases_sf"/>
</dbReference>
<dbReference type="Gene3D" id="3.40.50.150">
    <property type="entry name" value="Vaccinia Virus protein VP39"/>
    <property type="match status" value="1"/>
</dbReference>
<evidence type="ECO:0000313" key="1">
    <source>
        <dbReference type="Proteomes" id="UP000046393"/>
    </source>
</evidence>
<accession>A0A0N5AUJ7</accession>
<dbReference type="WBParaSite" id="SMUV_0000853501-mRNA-1">
    <property type="protein sequence ID" value="SMUV_0000853501-mRNA-1"/>
    <property type="gene ID" value="SMUV_0000853501"/>
</dbReference>
<dbReference type="AlphaFoldDB" id="A0A0N5AUJ7"/>
<dbReference type="PANTHER" id="PTHR45581:SF3">
    <property type="entry name" value="METHYLTRANSFERASE DOMAIN-CONTAINING PROTEIN"/>
    <property type="match status" value="1"/>
</dbReference>
<sequence length="150" mass="16713">VDSKIWCSYAVTCASSAELDSETFKEIRRILKDGGVFTIVDIDGTGSVYLDKKANAENSTLMYLFSVFSCLPCSSNASDAFCLGNRCGRKRSVEILNMSGFNNVKVVDLPVPNQVITLLETQAKFFLENHRIMFKKQADFKYVLMGPESI</sequence>
<keyword evidence="1" id="KW-1185">Reference proteome</keyword>
<evidence type="ECO:0000313" key="2">
    <source>
        <dbReference type="WBParaSite" id="SMUV_0000853501-mRNA-1"/>
    </source>
</evidence>
<protein>
    <submittedName>
        <fullName evidence="2">Methyltransf_11 domain-containing protein</fullName>
    </submittedName>
</protein>
<dbReference type="Proteomes" id="UP000046393">
    <property type="component" value="Unplaced"/>
</dbReference>
<organism evidence="1 2">
    <name type="scientific">Syphacia muris</name>
    <dbReference type="NCBI Taxonomy" id="451379"/>
    <lineage>
        <taxon>Eukaryota</taxon>
        <taxon>Metazoa</taxon>
        <taxon>Ecdysozoa</taxon>
        <taxon>Nematoda</taxon>
        <taxon>Chromadorea</taxon>
        <taxon>Rhabditida</taxon>
        <taxon>Spirurina</taxon>
        <taxon>Oxyuridomorpha</taxon>
        <taxon>Oxyuroidea</taxon>
        <taxon>Oxyuridae</taxon>
        <taxon>Syphacia</taxon>
    </lineage>
</organism>
<dbReference type="PANTHER" id="PTHR45581">
    <property type="entry name" value="PROTEIN CBG10435"/>
    <property type="match status" value="1"/>
</dbReference>